<comment type="caution">
    <text evidence="1">The sequence shown here is derived from an EMBL/GenBank/DDBJ whole genome shotgun (WGS) entry which is preliminary data.</text>
</comment>
<evidence type="ECO:0000313" key="1">
    <source>
        <dbReference type="EMBL" id="TMJ13199.1"/>
    </source>
</evidence>
<dbReference type="Pfam" id="PF07592">
    <property type="entry name" value="DDE_Tnp_ISAZ013"/>
    <property type="match status" value="1"/>
</dbReference>
<name>A0A537LYV1_9BACT</name>
<gene>
    <name evidence="1" type="ORF">E6H02_05385</name>
</gene>
<proteinExistence type="predicted"/>
<reference evidence="1 2" key="1">
    <citation type="journal article" date="2019" name="Nat. Microbiol.">
        <title>Mediterranean grassland soil C-N compound turnover is dependent on rainfall and depth, and is mediated by genomically divergent microorganisms.</title>
        <authorList>
            <person name="Diamond S."/>
            <person name="Andeer P.F."/>
            <person name="Li Z."/>
            <person name="Crits-Christoph A."/>
            <person name="Burstein D."/>
            <person name="Anantharaman K."/>
            <person name="Lane K.R."/>
            <person name="Thomas B.C."/>
            <person name="Pan C."/>
            <person name="Northen T.R."/>
            <person name="Banfield J.F."/>
        </authorList>
    </citation>
    <scope>NUCLEOTIDE SEQUENCE [LARGE SCALE GENOMIC DNA]</scope>
    <source>
        <strain evidence="1">NP_5</strain>
    </source>
</reference>
<evidence type="ECO:0000313" key="2">
    <source>
        <dbReference type="Proteomes" id="UP000320393"/>
    </source>
</evidence>
<dbReference type="InterPro" id="IPR011518">
    <property type="entry name" value="Transposase_36"/>
</dbReference>
<organism evidence="1 2">
    <name type="scientific">Candidatus Segetimicrobium genomatis</name>
    <dbReference type="NCBI Taxonomy" id="2569760"/>
    <lineage>
        <taxon>Bacteria</taxon>
        <taxon>Bacillati</taxon>
        <taxon>Candidatus Sysuimicrobiota</taxon>
        <taxon>Candidatus Sysuimicrobiia</taxon>
        <taxon>Candidatus Sysuimicrobiales</taxon>
        <taxon>Candidatus Segetimicrobiaceae</taxon>
        <taxon>Candidatus Segetimicrobium</taxon>
    </lineage>
</organism>
<dbReference type="EMBL" id="VBAM01000165">
    <property type="protein sequence ID" value="TMJ13199.1"/>
    <property type="molecule type" value="Genomic_DNA"/>
</dbReference>
<dbReference type="AlphaFoldDB" id="A0A537LYV1"/>
<accession>A0A537LYV1</accession>
<dbReference type="Proteomes" id="UP000320393">
    <property type="component" value="Unassembled WGS sequence"/>
</dbReference>
<protein>
    <submittedName>
        <fullName evidence="1">ISAzo13 family transposase</fullName>
    </submittedName>
</protein>
<sequence length="51" mass="6018">RTSTGLTVRCNLDEGRYPQKVKITDDQMATIRLRSDVFHGDWNYVIQPHER</sequence>
<feature type="non-terminal residue" evidence="1">
    <location>
        <position position="1"/>
    </location>
</feature>